<gene>
    <name evidence="1" type="ORF">SYV04_00565</name>
</gene>
<dbReference type="Proteomes" id="UP001291309">
    <property type="component" value="Unassembled WGS sequence"/>
</dbReference>
<name>A0ABU5GYD3_9BACT</name>
<dbReference type="RefSeq" id="WP_321543572.1">
    <property type="nucleotide sequence ID" value="NZ_JAXIVS010000001.1"/>
</dbReference>
<proteinExistence type="predicted"/>
<evidence type="ECO:0000313" key="2">
    <source>
        <dbReference type="Proteomes" id="UP001291309"/>
    </source>
</evidence>
<reference evidence="1 2" key="1">
    <citation type="submission" date="2023-12" db="EMBL/GenBank/DDBJ databases">
        <title>the genome sequence of Hyalangium sp. s54d21.</title>
        <authorList>
            <person name="Zhang X."/>
        </authorList>
    </citation>
    <scope>NUCLEOTIDE SEQUENCE [LARGE SCALE GENOMIC DNA]</scope>
    <source>
        <strain evidence="2">s54d21</strain>
    </source>
</reference>
<evidence type="ECO:0000313" key="1">
    <source>
        <dbReference type="EMBL" id="MDY7224845.1"/>
    </source>
</evidence>
<sequence length="200" mass="22327">MATALPPTLPMDLRRDAERIFDLSLWCLGRDVLCPEGNLLLRRGLTRERPPGEQGHSVYTVPLPGGGILKLWGFGVLWDAGAEAVYLARDGFTPRMVDVASVSWPVFQVEGLGAMNEPRTFEARRDTRVAVVTMAEWFARHEEWVATHVGHAWREACFAERRKAPPVHADELAAAWWRLAVRVRALEFVVNDCTAPTVGA</sequence>
<comment type="caution">
    <text evidence="1">The sequence shown here is derived from an EMBL/GenBank/DDBJ whole genome shotgun (WGS) entry which is preliminary data.</text>
</comment>
<keyword evidence="2" id="KW-1185">Reference proteome</keyword>
<organism evidence="1 2">
    <name type="scientific">Hyalangium rubrum</name>
    <dbReference type="NCBI Taxonomy" id="3103134"/>
    <lineage>
        <taxon>Bacteria</taxon>
        <taxon>Pseudomonadati</taxon>
        <taxon>Myxococcota</taxon>
        <taxon>Myxococcia</taxon>
        <taxon>Myxococcales</taxon>
        <taxon>Cystobacterineae</taxon>
        <taxon>Archangiaceae</taxon>
        <taxon>Hyalangium</taxon>
    </lineage>
</organism>
<protein>
    <submittedName>
        <fullName evidence="1">Uncharacterized protein</fullName>
    </submittedName>
</protein>
<accession>A0ABU5GYD3</accession>
<dbReference type="EMBL" id="JAXIVS010000001">
    <property type="protein sequence ID" value="MDY7224845.1"/>
    <property type="molecule type" value="Genomic_DNA"/>
</dbReference>